<feature type="compositionally biased region" description="Basic and acidic residues" evidence="1">
    <location>
        <begin position="195"/>
        <end position="211"/>
    </location>
</feature>
<evidence type="ECO:0000256" key="1">
    <source>
        <dbReference type="SAM" id="MobiDB-lite"/>
    </source>
</evidence>
<organism evidence="2 3">
    <name type="scientific">Trametes coccinea (strain BRFM310)</name>
    <name type="common">Pycnoporus coccineus</name>
    <dbReference type="NCBI Taxonomy" id="1353009"/>
    <lineage>
        <taxon>Eukaryota</taxon>
        <taxon>Fungi</taxon>
        <taxon>Dikarya</taxon>
        <taxon>Basidiomycota</taxon>
        <taxon>Agaricomycotina</taxon>
        <taxon>Agaricomycetes</taxon>
        <taxon>Polyporales</taxon>
        <taxon>Polyporaceae</taxon>
        <taxon>Trametes</taxon>
    </lineage>
</organism>
<feature type="compositionally biased region" description="Low complexity" evidence="1">
    <location>
        <begin position="88"/>
        <end position="99"/>
    </location>
</feature>
<feature type="compositionally biased region" description="Low complexity" evidence="1">
    <location>
        <begin position="124"/>
        <end position="147"/>
    </location>
</feature>
<reference evidence="2 3" key="1">
    <citation type="journal article" date="2015" name="Biotechnol. Biofuels">
        <title>Enhanced degradation of softwood versus hardwood by the white-rot fungus Pycnoporus coccineus.</title>
        <authorList>
            <person name="Couturier M."/>
            <person name="Navarro D."/>
            <person name="Chevret D."/>
            <person name="Henrissat B."/>
            <person name="Piumi F."/>
            <person name="Ruiz-Duenas F.J."/>
            <person name="Martinez A.T."/>
            <person name="Grigoriev I.V."/>
            <person name="Riley R."/>
            <person name="Lipzen A."/>
            <person name="Berrin J.G."/>
            <person name="Master E.R."/>
            <person name="Rosso M.N."/>
        </authorList>
    </citation>
    <scope>NUCLEOTIDE SEQUENCE [LARGE SCALE GENOMIC DNA]</scope>
    <source>
        <strain evidence="2 3">BRFM310</strain>
    </source>
</reference>
<proteinExistence type="predicted"/>
<dbReference type="EMBL" id="KZ084098">
    <property type="protein sequence ID" value="OSD04131.1"/>
    <property type="molecule type" value="Genomic_DNA"/>
</dbReference>
<evidence type="ECO:0000313" key="2">
    <source>
        <dbReference type="EMBL" id="OSD04131.1"/>
    </source>
</evidence>
<dbReference type="STRING" id="1353009.A0A1Y2IVA3"/>
<feature type="compositionally biased region" description="Polar residues" evidence="1">
    <location>
        <begin position="100"/>
        <end position="114"/>
    </location>
</feature>
<feature type="compositionally biased region" description="Pro residues" evidence="1">
    <location>
        <begin position="31"/>
        <end position="42"/>
    </location>
</feature>
<sequence length="298" mass="31291">MASFFYHVFGCCIRRRSRALNPEEPDENTPFIPPSDDAPPPRTYTVDHERMRERLGTIVRSKEGKMVNVNQPLPFNLHGQGRSPYAHPTGSSSTNTTPPRASSSAAQTNVTADSSAAAAPTQNPRLPSYSPSRDPSPSIQTSRSTSSLHPGDASYLPPEADPDAGIRRPILNVRLVRAGGRRPSGGRARQGLTFERGRQGRSGDVRPRDSSDEAEDANDGAKGKAKAATDGTDAVPDVAVDTAGEASNAVAASDPVPQDIANTGGLGSTSSIPPSGSSALDLDIKVDDVGNIAESWGD</sequence>
<accession>A0A1Y2IVA3</accession>
<keyword evidence="3" id="KW-1185">Reference proteome</keyword>
<dbReference type="Proteomes" id="UP000193067">
    <property type="component" value="Unassembled WGS sequence"/>
</dbReference>
<dbReference type="AlphaFoldDB" id="A0A1Y2IVA3"/>
<name>A0A1Y2IVA3_TRAC3</name>
<dbReference type="OrthoDB" id="3227079at2759"/>
<protein>
    <submittedName>
        <fullName evidence="2">Uncharacterized protein</fullName>
    </submittedName>
</protein>
<evidence type="ECO:0000313" key="3">
    <source>
        <dbReference type="Proteomes" id="UP000193067"/>
    </source>
</evidence>
<feature type="compositionally biased region" description="Low complexity" evidence="1">
    <location>
        <begin position="268"/>
        <end position="278"/>
    </location>
</feature>
<feature type="region of interest" description="Disordered" evidence="1">
    <location>
        <begin position="60"/>
        <end position="280"/>
    </location>
</feature>
<feature type="region of interest" description="Disordered" evidence="1">
    <location>
        <begin position="20"/>
        <end position="42"/>
    </location>
</feature>
<gene>
    <name evidence="2" type="ORF">PYCCODRAFT_1434019</name>
</gene>